<gene>
    <name evidence="1" type="ORF">KK078_26445</name>
</gene>
<dbReference type="Pfam" id="PF03702">
    <property type="entry name" value="AnmK"/>
    <property type="match status" value="1"/>
</dbReference>
<dbReference type="GO" id="GO:0005524">
    <property type="term" value="F:ATP binding"/>
    <property type="evidence" value="ECO:0007669"/>
    <property type="project" value="InterPro"/>
</dbReference>
<dbReference type="RefSeq" id="WP_254093351.1">
    <property type="nucleotide sequence ID" value="NZ_JAHESC010000056.1"/>
</dbReference>
<accession>A0AAP2DIQ7</accession>
<dbReference type="GO" id="GO:0009254">
    <property type="term" value="P:peptidoglycan turnover"/>
    <property type="evidence" value="ECO:0007669"/>
    <property type="project" value="InterPro"/>
</dbReference>
<dbReference type="EC" id="2.7.1.170" evidence="1"/>
<organism evidence="1 2">
    <name type="scientific">Dawidia soli</name>
    <dbReference type="NCBI Taxonomy" id="2782352"/>
    <lineage>
        <taxon>Bacteria</taxon>
        <taxon>Pseudomonadati</taxon>
        <taxon>Bacteroidota</taxon>
        <taxon>Cytophagia</taxon>
        <taxon>Cytophagales</taxon>
        <taxon>Chryseotaleaceae</taxon>
        <taxon>Dawidia</taxon>
    </lineage>
</organism>
<dbReference type="PANTHER" id="PTHR30605:SF0">
    <property type="entry name" value="ANHYDRO-N-ACETYLMURAMIC ACID KINASE"/>
    <property type="match status" value="1"/>
</dbReference>
<keyword evidence="2" id="KW-1185">Reference proteome</keyword>
<dbReference type="Proteomes" id="UP001319180">
    <property type="component" value="Unassembled WGS sequence"/>
</dbReference>
<dbReference type="Gene3D" id="3.30.420.40">
    <property type="match status" value="2"/>
</dbReference>
<protein>
    <submittedName>
        <fullName evidence="1">Anhydro-N-acetylmuramic acid kinase</fullName>
        <ecNumber evidence="1">2.7.1.170</ecNumber>
    </submittedName>
</protein>
<comment type="caution">
    <text evidence="1">The sequence shown here is derived from an EMBL/GenBank/DDBJ whole genome shotgun (WGS) entry which is preliminary data.</text>
</comment>
<dbReference type="AlphaFoldDB" id="A0AAP2DIQ7"/>
<evidence type="ECO:0000313" key="1">
    <source>
        <dbReference type="EMBL" id="MBT1690132.1"/>
    </source>
</evidence>
<dbReference type="InterPro" id="IPR043129">
    <property type="entry name" value="ATPase_NBD"/>
</dbReference>
<dbReference type="PANTHER" id="PTHR30605">
    <property type="entry name" value="ANHYDRO-N-ACETYLMURAMIC ACID KINASE"/>
    <property type="match status" value="1"/>
</dbReference>
<reference evidence="1 2" key="1">
    <citation type="submission" date="2021-05" db="EMBL/GenBank/DDBJ databases">
        <title>A Polyphasic approach of four new species of the genus Ohtaekwangia: Ohtaekwangia histidinii sp. nov., Ohtaekwangia cretensis sp. nov., Ohtaekwangia indiensis sp. nov., Ohtaekwangia reichenbachii sp. nov. from diverse environment.</title>
        <authorList>
            <person name="Octaviana S."/>
        </authorList>
    </citation>
    <scope>NUCLEOTIDE SEQUENCE [LARGE SCALE GENOMIC DNA]</scope>
    <source>
        <strain evidence="1 2">PWU37</strain>
    </source>
</reference>
<name>A0AAP2DIQ7_9BACT</name>
<dbReference type="EMBL" id="JAHESC010000056">
    <property type="protein sequence ID" value="MBT1690132.1"/>
    <property type="molecule type" value="Genomic_DNA"/>
</dbReference>
<dbReference type="GO" id="GO:0006040">
    <property type="term" value="P:amino sugar metabolic process"/>
    <property type="evidence" value="ECO:0007669"/>
    <property type="project" value="InterPro"/>
</dbReference>
<sequence>MDSKNNSTKDVYKVLGLMSGTSLDGLDLACCTFKRTAAGWTFSILQAETLKYTPAWQKTLATAHACLGEDLVALDVAYGHFLGQACRTFLGKHKLNVDFIASHGHTVFHQPGQPGKGFTFQLGSGQALYAAAEKPVIYDFRSLDVLYGGQGAPLVPVGDKHLFHEYDVCLNLGGIANLSLDVKGKRLAWDAAFVNMGLNYLAGKAGKAYDAGGALAAQGELHAGLLKSLSKAYAPLRAKKPSLGREIFEKKFQPLLDKDTIPLHDRLHTFTVAAAREVGDAILSSVGNRVPSVLCTGGGAFNHFFMSCLLDHCGDRASLIIPDETVVKFKEALVFAFLGVLRSRNEVNCLKSVTLASRDSSSGLIVGAV</sequence>
<keyword evidence="1" id="KW-0808">Transferase</keyword>
<dbReference type="GO" id="GO:0016301">
    <property type="term" value="F:kinase activity"/>
    <property type="evidence" value="ECO:0007669"/>
    <property type="project" value="UniProtKB-KW"/>
</dbReference>
<evidence type="ECO:0000313" key="2">
    <source>
        <dbReference type="Proteomes" id="UP001319180"/>
    </source>
</evidence>
<dbReference type="GO" id="GO:0016773">
    <property type="term" value="F:phosphotransferase activity, alcohol group as acceptor"/>
    <property type="evidence" value="ECO:0007669"/>
    <property type="project" value="InterPro"/>
</dbReference>
<proteinExistence type="predicted"/>
<dbReference type="SUPFAM" id="SSF53067">
    <property type="entry name" value="Actin-like ATPase domain"/>
    <property type="match status" value="1"/>
</dbReference>
<dbReference type="InterPro" id="IPR005338">
    <property type="entry name" value="Anhydro_N_Ac-Mur_kinase"/>
</dbReference>
<keyword evidence="1" id="KW-0418">Kinase</keyword>